<evidence type="ECO:0000313" key="2">
    <source>
        <dbReference type="EMBL" id="SIS72161.1"/>
    </source>
</evidence>
<name>A0AA45W323_9RHOB</name>
<evidence type="ECO:0000256" key="1">
    <source>
        <dbReference type="SAM" id="MobiDB-lite"/>
    </source>
</evidence>
<dbReference type="RefSeq" id="WP_076524303.1">
    <property type="nucleotide sequence ID" value="NZ_CP067140.1"/>
</dbReference>
<feature type="compositionally biased region" description="Low complexity" evidence="1">
    <location>
        <begin position="102"/>
        <end position="119"/>
    </location>
</feature>
<feature type="region of interest" description="Disordered" evidence="1">
    <location>
        <begin position="30"/>
        <end position="325"/>
    </location>
</feature>
<gene>
    <name evidence="3" type="ORF">JHX88_09695</name>
    <name evidence="2" type="ORF">SAMN05421772_103263</name>
</gene>
<dbReference type="Proteomes" id="UP001215549">
    <property type="component" value="Chromosome"/>
</dbReference>
<dbReference type="EMBL" id="FTOU01000003">
    <property type="protein sequence ID" value="SIS72161.1"/>
    <property type="molecule type" value="Genomic_DNA"/>
</dbReference>
<protein>
    <submittedName>
        <fullName evidence="2">Uncharacterized protein</fullName>
    </submittedName>
</protein>
<proteinExistence type="predicted"/>
<evidence type="ECO:0000313" key="4">
    <source>
        <dbReference type="Proteomes" id="UP000186216"/>
    </source>
</evidence>
<feature type="compositionally biased region" description="Low complexity" evidence="1">
    <location>
        <begin position="170"/>
        <end position="185"/>
    </location>
</feature>
<dbReference type="AlphaFoldDB" id="A0AA45W323"/>
<accession>A0AA45W323</accession>
<organism evidence="2 4">
    <name type="scientific">Paracoccus saliphilus</name>
    <dbReference type="NCBI Taxonomy" id="405559"/>
    <lineage>
        <taxon>Bacteria</taxon>
        <taxon>Pseudomonadati</taxon>
        <taxon>Pseudomonadota</taxon>
        <taxon>Alphaproteobacteria</taxon>
        <taxon>Rhodobacterales</taxon>
        <taxon>Paracoccaceae</taxon>
        <taxon>Paracoccus</taxon>
    </lineage>
</organism>
<reference evidence="2 4" key="1">
    <citation type="submission" date="2017-01" db="EMBL/GenBank/DDBJ databases">
        <authorList>
            <person name="Varghese N."/>
            <person name="Submissions S."/>
        </authorList>
    </citation>
    <scope>NUCLEOTIDE SEQUENCE [LARGE SCALE GENOMIC DNA]</scope>
    <source>
        <strain evidence="2 4">DSM 18447</strain>
    </source>
</reference>
<dbReference type="EMBL" id="CP067140">
    <property type="protein sequence ID" value="WCR04948.1"/>
    <property type="molecule type" value="Genomic_DNA"/>
</dbReference>
<sequence>MARGFWKGLLHGAGISAVGLAALSLLTPLPEQDVPPAPGADASAGNAAETVESAPKEAAIAADPEVVAVKPASTVSGADVGTRPATDGSAESDDGAEPDTASRGTESESPTESPEIGTTDIVVEPVTEEEADRPQAAAIDLPVGSEFGRGGDMLPALPTPLTPNSQFGQSEPPAVSAPAAEPAPVGATAVNLPPETAMPGSDLSQTEAPEADDGRALERPSAQSAPASIEMPGKIRASDQDSLPESSSAEAIDSQTPAEGTEMAEETDAAGQEEAGQDGTESLASTADPDASESDQDSAAPVLPSPSLDLSTPPDLSDLRRLQRN</sequence>
<keyword evidence="5" id="KW-1185">Reference proteome</keyword>
<feature type="compositionally biased region" description="Low complexity" evidence="1">
    <location>
        <begin position="39"/>
        <end position="48"/>
    </location>
</feature>
<feature type="compositionally biased region" description="Polar residues" evidence="1">
    <location>
        <begin position="240"/>
        <end position="258"/>
    </location>
</feature>
<dbReference type="Proteomes" id="UP000186216">
    <property type="component" value="Unassembled WGS sequence"/>
</dbReference>
<evidence type="ECO:0000313" key="5">
    <source>
        <dbReference type="Proteomes" id="UP001215549"/>
    </source>
</evidence>
<reference evidence="3 5" key="2">
    <citation type="submission" date="2021-01" db="EMBL/GenBank/DDBJ databases">
        <title>Biogeographic distribution of Paracoccus.</title>
        <authorList>
            <person name="Hollensteiner J."/>
            <person name="Leineberger J."/>
            <person name="Brinkhoff T."/>
            <person name="Daniel R."/>
        </authorList>
    </citation>
    <scope>NUCLEOTIDE SEQUENCE [LARGE SCALE GENOMIC DNA]</scope>
    <source>
        <strain evidence="3 5">DSM 18447</strain>
    </source>
</reference>
<evidence type="ECO:0000313" key="3">
    <source>
        <dbReference type="EMBL" id="WCR04948.1"/>
    </source>
</evidence>
<feature type="compositionally biased region" description="Low complexity" evidence="1">
    <location>
        <begin position="297"/>
        <end position="316"/>
    </location>
</feature>